<proteinExistence type="predicted"/>
<comment type="caution">
    <text evidence="1">The sequence shown here is derived from an EMBL/GenBank/DDBJ whole genome shotgun (WGS) entry which is preliminary data.</text>
</comment>
<organism evidence="1 2">
    <name type="scientific">Gordonia jacobaea</name>
    <dbReference type="NCBI Taxonomy" id="122202"/>
    <lineage>
        <taxon>Bacteria</taxon>
        <taxon>Bacillati</taxon>
        <taxon>Actinomycetota</taxon>
        <taxon>Actinomycetes</taxon>
        <taxon>Mycobacteriales</taxon>
        <taxon>Gordoniaceae</taxon>
        <taxon>Gordonia</taxon>
    </lineage>
</organism>
<accession>A0ABR5ID18</accession>
<name>A0ABR5ID18_9ACTN</name>
<evidence type="ECO:0000313" key="2">
    <source>
        <dbReference type="Proteomes" id="UP000037247"/>
    </source>
</evidence>
<dbReference type="EMBL" id="LDTZ01000016">
    <property type="protein sequence ID" value="KNA91639.1"/>
    <property type="molecule type" value="Genomic_DNA"/>
</dbReference>
<gene>
    <name evidence="1" type="ORF">ABW18_10800</name>
</gene>
<keyword evidence="2" id="KW-1185">Reference proteome</keyword>
<dbReference type="Proteomes" id="UP000037247">
    <property type="component" value="Unassembled WGS sequence"/>
</dbReference>
<evidence type="ECO:0000313" key="1">
    <source>
        <dbReference type="EMBL" id="KNA91639.1"/>
    </source>
</evidence>
<sequence>MNTPTSHNVSRGPSAEHAWAEARTWLIEELRAMPNAAVLDLGPAGLDTTLTPESDVECAQVHVLHGGVYLVRLSTDLMEHPRLAGYSVPRSLRNRWRLDDRFDDCTHGYLVSASAELIADICIGWFRDRCAWRHPGSLGWSYTAPQPARGCP</sequence>
<reference evidence="1 2" key="1">
    <citation type="submission" date="2015-05" db="EMBL/GenBank/DDBJ databases">
        <title>Draft genome sequence of the bacterium Gordonia jacobaea a new member of the Gordonia genus.</title>
        <authorList>
            <person name="Jimenez-Galisteo G."/>
            <person name="Dominguez A."/>
            <person name="Munoz E."/>
            <person name="Vinas M."/>
        </authorList>
    </citation>
    <scope>NUCLEOTIDE SEQUENCE [LARGE SCALE GENOMIC DNA]</scope>
    <source>
        <strain evidence="2">mv1</strain>
    </source>
</reference>
<dbReference type="RefSeq" id="WP_049698947.1">
    <property type="nucleotide sequence ID" value="NZ_JAQDQF010000010.1"/>
</dbReference>
<protein>
    <submittedName>
        <fullName evidence="1">Uncharacterized protein</fullName>
    </submittedName>
</protein>